<dbReference type="Gene3D" id="1.10.287.110">
    <property type="entry name" value="DnaJ domain"/>
    <property type="match status" value="1"/>
</dbReference>
<feature type="transmembrane region" description="Helical" evidence="3">
    <location>
        <begin position="263"/>
        <end position="287"/>
    </location>
</feature>
<keyword evidence="3" id="KW-0812">Transmembrane</keyword>
<dbReference type="InterPro" id="IPR036869">
    <property type="entry name" value="J_dom_sf"/>
</dbReference>
<dbReference type="CDD" id="cd06257">
    <property type="entry name" value="DnaJ"/>
    <property type="match status" value="1"/>
</dbReference>
<feature type="compositionally biased region" description="Low complexity" evidence="2">
    <location>
        <begin position="325"/>
        <end position="337"/>
    </location>
</feature>
<evidence type="ECO:0000256" key="2">
    <source>
        <dbReference type="SAM" id="MobiDB-lite"/>
    </source>
</evidence>
<evidence type="ECO:0000313" key="6">
    <source>
        <dbReference type="Proteomes" id="UP000654075"/>
    </source>
</evidence>
<dbReference type="Pfam" id="PF13205">
    <property type="entry name" value="Big_5"/>
    <property type="match status" value="1"/>
</dbReference>
<protein>
    <recommendedName>
        <fullName evidence="4">SbsA Ig-like domain-containing protein</fullName>
    </recommendedName>
</protein>
<keyword evidence="1" id="KW-0732">Signal</keyword>
<dbReference type="EMBL" id="CAJNNV010031560">
    <property type="protein sequence ID" value="CAE8636850.1"/>
    <property type="molecule type" value="Genomic_DNA"/>
</dbReference>
<evidence type="ECO:0000313" key="5">
    <source>
        <dbReference type="EMBL" id="CAE8636850.1"/>
    </source>
</evidence>
<feature type="region of interest" description="Disordered" evidence="2">
    <location>
        <begin position="300"/>
        <end position="432"/>
    </location>
</feature>
<organism evidence="5 6">
    <name type="scientific">Polarella glacialis</name>
    <name type="common">Dinoflagellate</name>
    <dbReference type="NCBI Taxonomy" id="89957"/>
    <lineage>
        <taxon>Eukaryota</taxon>
        <taxon>Sar</taxon>
        <taxon>Alveolata</taxon>
        <taxon>Dinophyceae</taxon>
        <taxon>Suessiales</taxon>
        <taxon>Suessiaceae</taxon>
        <taxon>Polarella</taxon>
    </lineage>
</organism>
<feature type="compositionally biased region" description="Polar residues" evidence="2">
    <location>
        <begin position="389"/>
        <end position="407"/>
    </location>
</feature>
<keyword evidence="6" id="KW-1185">Reference proteome</keyword>
<keyword evidence="3" id="KW-1133">Transmembrane helix</keyword>
<evidence type="ECO:0000256" key="3">
    <source>
        <dbReference type="SAM" id="Phobius"/>
    </source>
</evidence>
<dbReference type="InterPro" id="IPR032812">
    <property type="entry name" value="SbsA_Ig"/>
</dbReference>
<reference evidence="5" key="1">
    <citation type="submission" date="2021-02" db="EMBL/GenBank/DDBJ databases">
        <authorList>
            <person name="Dougan E. K."/>
            <person name="Rhodes N."/>
            <person name="Thang M."/>
            <person name="Chan C."/>
        </authorList>
    </citation>
    <scope>NUCLEOTIDE SEQUENCE</scope>
</reference>
<sequence length="497" mass="52528">WILGLLAARGLGIDSPKAVGFQPAAGGAYAGGDSTFVLQISFNVPVSWCSSGEVVGTFVCDGFARTDLLREHVALEANLLLADVTDVAEAISLAGERDCGLSILPGKICNRDSVPFSGIYMGDYRFTLDVVPPNLVAIEPQNTVTDVPLDGTVTLTFSEPIISGRGAVSLGPLEYGVVLSDRAVMIPMDSPAVEARGSSLFVVLGGVQPGQRYTMSLPQGAVLDRAGNSYRGLPEQAYTFRTAAAPAPSDQGGAAKMNLPEELLIAVIAVACLVVVVAIAVPLMLTYKVPELIYEIRSPKPEIPSPAAESQSVEAVRLDSKQRRPTAPAAVPATATASLQASGEAHGAWTTTTHEPPAAQGVKSAPAAQWAQKTSLPGGPGAKNAAQPVRSSSASAKVSPEPRNSSKQTRDPGPQFSSSNSSVTDREKLRPTVKDECPEVLAVAKKLRAMMDEPLPLRKKLLKDLMLEYHPDKNSQENAKEVFQYVNNSRSWFLSDS</sequence>
<feature type="domain" description="SbsA Ig-like" evidence="4">
    <location>
        <begin position="129"/>
        <end position="242"/>
    </location>
</feature>
<dbReference type="Proteomes" id="UP000654075">
    <property type="component" value="Unassembled WGS sequence"/>
</dbReference>
<proteinExistence type="predicted"/>
<accession>A0A813HFU4</accession>
<feature type="non-terminal residue" evidence="5">
    <location>
        <position position="497"/>
    </location>
</feature>
<name>A0A813HFU4_POLGL</name>
<gene>
    <name evidence="5" type="ORF">PGLA1383_LOCUS52255</name>
</gene>
<evidence type="ECO:0000259" key="4">
    <source>
        <dbReference type="Pfam" id="PF13205"/>
    </source>
</evidence>
<dbReference type="AlphaFoldDB" id="A0A813HFU4"/>
<dbReference type="SUPFAM" id="SSF46565">
    <property type="entry name" value="Chaperone J-domain"/>
    <property type="match status" value="1"/>
</dbReference>
<dbReference type="InterPro" id="IPR001623">
    <property type="entry name" value="DnaJ_domain"/>
</dbReference>
<evidence type="ECO:0000256" key="1">
    <source>
        <dbReference type="ARBA" id="ARBA00022729"/>
    </source>
</evidence>
<keyword evidence="3" id="KW-0472">Membrane</keyword>
<comment type="caution">
    <text evidence="5">The sequence shown here is derived from an EMBL/GenBank/DDBJ whole genome shotgun (WGS) entry which is preliminary data.</text>
</comment>